<keyword evidence="3" id="KW-1185">Reference proteome</keyword>
<dbReference type="Pfam" id="PF03466">
    <property type="entry name" value="LysR_substrate"/>
    <property type="match status" value="1"/>
</dbReference>
<dbReference type="AlphaFoldDB" id="A0A1C3E8U2"/>
<evidence type="ECO:0000259" key="1">
    <source>
        <dbReference type="Pfam" id="PF03466"/>
    </source>
</evidence>
<dbReference type="SUPFAM" id="SSF53850">
    <property type="entry name" value="Periplasmic binding protein-like II"/>
    <property type="match status" value="1"/>
</dbReference>
<protein>
    <recommendedName>
        <fullName evidence="1">LysR substrate-binding domain-containing protein</fullName>
    </recommendedName>
</protein>
<feature type="domain" description="LysR substrate-binding" evidence="1">
    <location>
        <begin position="10"/>
        <end position="88"/>
    </location>
</feature>
<dbReference type="Gene3D" id="3.40.190.290">
    <property type="match status" value="1"/>
</dbReference>
<dbReference type="Proteomes" id="UP000094936">
    <property type="component" value="Unassembled WGS sequence"/>
</dbReference>
<reference evidence="2 3" key="1">
    <citation type="submission" date="2016-05" db="EMBL/GenBank/DDBJ databases">
        <title>Genomic Taxonomy of the Vibrionaceae.</title>
        <authorList>
            <person name="Gomez-Gil B."/>
            <person name="Enciso-Ibarra J."/>
        </authorList>
    </citation>
    <scope>NUCLEOTIDE SEQUENCE [LARGE SCALE GENOMIC DNA]</scope>
    <source>
        <strain evidence="2 3">CAIM 1920</strain>
    </source>
</reference>
<accession>A0A1C3E8U2</accession>
<gene>
    <name evidence="2" type="ORF">A8L45_21925</name>
</gene>
<proteinExistence type="predicted"/>
<dbReference type="EMBL" id="LYBM01000066">
    <property type="protein sequence ID" value="ODA29687.1"/>
    <property type="molecule type" value="Genomic_DNA"/>
</dbReference>
<evidence type="ECO:0000313" key="2">
    <source>
        <dbReference type="EMBL" id="ODA29687.1"/>
    </source>
</evidence>
<evidence type="ECO:0000313" key="3">
    <source>
        <dbReference type="Proteomes" id="UP000094936"/>
    </source>
</evidence>
<organism evidence="2 3">
    <name type="scientific">Veronia pacifica</name>
    <dbReference type="NCBI Taxonomy" id="1080227"/>
    <lineage>
        <taxon>Bacteria</taxon>
        <taxon>Pseudomonadati</taxon>
        <taxon>Pseudomonadota</taxon>
        <taxon>Gammaproteobacteria</taxon>
        <taxon>Vibrionales</taxon>
        <taxon>Vibrionaceae</taxon>
        <taxon>Veronia</taxon>
    </lineage>
</organism>
<comment type="caution">
    <text evidence="2">The sequence shown here is derived from an EMBL/GenBank/DDBJ whole genome shotgun (WGS) entry which is preliminary data.</text>
</comment>
<dbReference type="InterPro" id="IPR005119">
    <property type="entry name" value="LysR_subst-bd"/>
</dbReference>
<name>A0A1C3E8U2_9GAMM</name>
<dbReference type="STRING" id="1080227.A8L45_21925"/>
<sequence>MRQPDLKQYRQVVIRDSGQQDIDSGWLGSHQRLTVSSLAMALSAVEKGLGFGWLPTHDVDRKIEQGVLTPVDLAKGAIRDVRLQIGMNPDLAHVGEINTLFELFTDLVPTRQALSC</sequence>